<evidence type="ECO:0000313" key="2">
    <source>
        <dbReference type="Proteomes" id="UP000295632"/>
    </source>
</evidence>
<dbReference type="Pfam" id="PF06338">
    <property type="entry name" value="ComK"/>
    <property type="match status" value="1"/>
</dbReference>
<dbReference type="Proteomes" id="UP000295632">
    <property type="component" value="Unassembled WGS sequence"/>
</dbReference>
<dbReference type="InterPro" id="IPR010461">
    <property type="entry name" value="ComK"/>
</dbReference>
<organism evidence="1 2">
    <name type="scientific">Aureibacillus halotolerans</name>
    <dbReference type="NCBI Taxonomy" id="1508390"/>
    <lineage>
        <taxon>Bacteria</taxon>
        <taxon>Bacillati</taxon>
        <taxon>Bacillota</taxon>
        <taxon>Bacilli</taxon>
        <taxon>Bacillales</taxon>
        <taxon>Bacillaceae</taxon>
        <taxon>Aureibacillus</taxon>
    </lineage>
</organism>
<gene>
    <name evidence="1" type="ORF">EV213_10282</name>
</gene>
<dbReference type="RefSeq" id="WP_166639135.1">
    <property type="nucleotide sequence ID" value="NZ_SNYJ01000002.1"/>
</dbReference>
<accession>A0A4R6UFY5</accession>
<dbReference type="AlphaFoldDB" id="A0A4R6UFY5"/>
<proteinExistence type="predicted"/>
<comment type="caution">
    <text evidence="1">The sequence shown here is derived from an EMBL/GenBank/DDBJ whole genome shotgun (WGS) entry which is preliminary data.</text>
</comment>
<dbReference type="EMBL" id="SNYJ01000002">
    <property type="protein sequence ID" value="TDQ42054.1"/>
    <property type="molecule type" value="Genomic_DNA"/>
</dbReference>
<dbReference type="GO" id="GO:0030420">
    <property type="term" value="P:establishment of competence for transformation"/>
    <property type="evidence" value="ECO:0007669"/>
    <property type="project" value="InterPro"/>
</dbReference>
<keyword evidence="2" id="KW-1185">Reference proteome</keyword>
<name>A0A4R6UFY5_9BACI</name>
<reference evidence="1 2" key="1">
    <citation type="submission" date="2019-03" db="EMBL/GenBank/DDBJ databases">
        <title>Genomic Encyclopedia of Type Strains, Phase IV (KMG-IV): sequencing the most valuable type-strain genomes for metagenomic binning, comparative biology and taxonomic classification.</title>
        <authorList>
            <person name="Goeker M."/>
        </authorList>
    </citation>
    <scope>NUCLEOTIDE SEQUENCE [LARGE SCALE GENOMIC DNA]</scope>
    <source>
        <strain evidence="1 2">DSM 28697</strain>
    </source>
</reference>
<protein>
    <submittedName>
        <fullName evidence="1">Competence protein ComK</fullName>
    </submittedName>
</protein>
<evidence type="ECO:0000313" key="1">
    <source>
        <dbReference type="EMBL" id="TDQ42054.1"/>
    </source>
</evidence>
<sequence length="157" mass="17862">MNHVYDQTLYKIGRETVALFPEQLKNGDVGTRVLETNRDYLLNIKPLQMVKKSCEYYGSSLRGRQDATKALSGITYKPPIVLSTTIQIFLFPTSSPTSGRCGWISYQHAERMGRSAQGVFVRLNEDEQWFVDMSAASLETQLYRTAFLHQTIMSRVG</sequence>